<feature type="compositionally biased region" description="Polar residues" evidence="1">
    <location>
        <begin position="177"/>
        <end position="186"/>
    </location>
</feature>
<dbReference type="AlphaFoldDB" id="A0A1Y1IFA3"/>
<dbReference type="Pfam" id="PF11938">
    <property type="entry name" value="DUF3456"/>
    <property type="match status" value="1"/>
</dbReference>
<name>A0A1Y1IFA3_KLENI</name>
<evidence type="ECO:0000259" key="3">
    <source>
        <dbReference type="Pfam" id="PF11938"/>
    </source>
</evidence>
<reference evidence="4 5" key="1">
    <citation type="journal article" date="2014" name="Nat. Commun.">
        <title>Klebsormidium flaccidum genome reveals primary factors for plant terrestrial adaptation.</title>
        <authorList>
            <person name="Hori K."/>
            <person name="Maruyama F."/>
            <person name="Fujisawa T."/>
            <person name="Togashi T."/>
            <person name="Yamamoto N."/>
            <person name="Seo M."/>
            <person name="Sato S."/>
            <person name="Yamada T."/>
            <person name="Mori H."/>
            <person name="Tajima N."/>
            <person name="Moriyama T."/>
            <person name="Ikeuchi M."/>
            <person name="Watanabe M."/>
            <person name="Wada H."/>
            <person name="Kobayashi K."/>
            <person name="Saito M."/>
            <person name="Masuda T."/>
            <person name="Sasaki-Sekimoto Y."/>
            <person name="Mashiguchi K."/>
            <person name="Awai K."/>
            <person name="Shimojima M."/>
            <person name="Masuda S."/>
            <person name="Iwai M."/>
            <person name="Nobusawa T."/>
            <person name="Narise T."/>
            <person name="Kondo S."/>
            <person name="Saito H."/>
            <person name="Sato R."/>
            <person name="Murakawa M."/>
            <person name="Ihara Y."/>
            <person name="Oshima-Yamada Y."/>
            <person name="Ohtaka K."/>
            <person name="Satoh M."/>
            <person name="Sonobe K."/>
            <person name="Ishii M."/>
            <person name="Ohtani R."/>
            <person name="Kanamori-Sato M."/>
            <person name="Honoki R."/>
            <person name="Miyazaki D."/>
            <person name="Mochizuki H."/>
            <person name="Umetsu J."/>
            <person name="Higashi K."/>
            <person name="Shibata D."/>
            <person name="Kamiya Y."/>
            <person name="Sato N."/>
            <person name="Nakamura Y."/>
            <person name="Tabata S."/>
            <person name="Ida S."/>
            <person name="Kurokawa K."/>
            <person name="Ohta H."/>
        </authorList>
    </citation>
    <scope>NUCLEOTIDE SEQUENCE [LARGE SCALE GENOMIC DNA]</scope>
    <source>
        <strain evidence="4 5">NIES-2285</strain>
    </source>
</reference>
<feature type="signal peptide" evidence="2">
    <location>
        <begin position="1"/>
        <end position="23"/>
    </location>
</feature>
<dbReference type="OMA" id="CEQMKEY"/>
<evidence type="ECO:0000256" key="1">
    <source>
        <dbReference type="SAM" id="MobiDB-lite"/>
    </source>
</evidence>
<evidence type="ECO:0000256" key="2">
    <source>
        <dbReference type="SAM" id="SignalP"/>
    </source>
</evidence>
<dbReference type="PANTHER" id="PTHR13341:SF2">
    <property type="entry name" value="PROTEIN SEELE"/>
    <property type="match status" value="1"/>
</dbReference>
<protein>
    <recommendedName>
        <fullName evidence="3">DUF3456 domain-containing protein</fullName>
    </recommendedName>
</protein>
<evidence type="ECO:0000313" key="4">
    <source>
        <dbReference type="EMBL" id="GAQ89570.1"/>
    </source>
</evidence>
<feature type="domain" description="DUF3456" evidence="3">
    <location>
        <begin position="27"/>
        <end position="162"/>
    </location>
</feature>
<feature type="chain" id="PRO_5012169010" description="DUF3456 domain-containing protein" evidence="2">
    <location>
        <begin position="24"/>
        <end position="186"/>
    </location>
</feature>
<dbReference type="InterPro" id="IPR021852">
    <property type="entry name" value="DUF3456"/>
</dbReference>
<keyword evidence="2" id="KW-0732">Signal</keyword>
<gene>
    <name evidence="4" type="ORF">KFL_005370070</name>
</gene>
<dbReference type="InterPro" id="IPR042415">
    <property type="entry name" value="CNPY"/>
</dbReference>
<keyword evidence="5" id="KW-1185">Reference proteome</keyword>
<dbReference type="EMBL" id="DF237486">
    <property type="protein sequence ID" value="GAQ89570.1"/>
    <property type="molecule type" value="Genomic_DNA"/>
</dbReference>
<dbReference type="Proteomes" id="UP000054558">
    <property type="component" value="Unassembled WGS sequence"/>
</dbReference>
<sequence>MGRSICLALLIVNLMLAFQVIEAIESECSACQAIAEELTTAIKNEKPRNHIDLRHRLDSKGQREGRVIDYRVSELRAFELLEGLCKATKAYRLNETVWRKPTATESPSDPALKRLAEAQSKEIQTYCDRLLERVEEELATAIREDGIDDIETLLCRKLSRACRPRKKRETARGTPEVQPSDTKGEL</sequence>
<dbReference type="OrthoDB" id="192915at2759"/>
<feature type="region of interest" description="Disordered" evidence="1">
    <location>
        <begin position="162"/>
        <end position="186"/>
    </location>
</feature>
<organism evidence="4 5">
    <name type="scientific">Klebsormidium nitens</name>
    <name type="common">Green alga</name>
    <name type="synonym">Ulothrix nitens</name>
    <dbReference type="NCBI Taxonomy" id="105231"/>
    <lineage>
        <taxon>Eukaryota</taxon>
        <taxon>Viridiplantae</taxon>
        <taxon>Streptophyta</taxon>
        <taxon>Klebsormidiophyceae</taxon>
        <taxon>Klebsormidiales</taxon>
        <taxon>Klebsormidiaceae</taxon>
        <taxon>Klebsormidium</taxon>
    </lineage>
</organism>
<proteinExistence type="predicted"/>
<accession>A0A1Y1IFA3</accession>
<evidence type="ECO:0000313" key="5">
    <source>
        <dbReference type="Proteomes" id="UP000054558"/>
    </source>
</evidence>
<dbReference type="PANTHER" id="PTHR13341">
    <property type="entry name" value="MIR-INTERACTING SAPOSIN-LIKE PROTEIN"/>
    <property type="match status" value="1"/>
</dbReference>